<dbReference type="Gene3D" id="6.10.340.10">
    <property type="match status" value="1"/>
</dbReference>
<keyword evidence="5 9" id="KW-0472">Membrane</keyword>
<accession>A0A5N7IYI7</accession>
<dbReference type="PROSITE" id="PS50111">
    <property type="entry name" value="CHEMOTAXIS_TRANSDUC_2"/>
    <property type="match status" value="1"/>
</dbReference>
<feature type="domain" description="Methyl-accepting transducer" evidence="10">
    <location>
        <begin position="300"/>
        <end position="557"/>
    </location>
</feature>
<dbReference type="Pfam" id="PF00672">
    <property type="entry name" value="HAMP"/>
    <property type="match status" value="1"/>
</dbReference>
<reference evidence="12 13" key="1">
    <citation type="journal article" date="2019" name="Lett. Appl. Microbiol.">
        <title>A case of 'blown pack' spoilage of vacuum-packaged pork likely associated with Clostridium estertheticum in Canada.</title>
        <authorList>
            <person name="Zhang P."/>
            <person name="Ward P."/>
            <person name="McMullen L.M."/>
            <person name="Yang X."/>
        </authorList>
    </citation>
    <scope>NUCLEOTIDE SEQUENCE [LARGE SCALE GENOMIC DNA]</scope>
    <source>
        <strain evidence="12 13">MA19</strain>
    </source>
</reference>
<feature type="transmembrane region" description="Helical" evidence="9">
    <location>
        <begin position="204"/>
        <end position="227"/>
    </location>
</feature>
<dbReference type="PANTHER" id="PTHR32089">
    <property type="entry name" value="METHYL-ACCEPTING CHEMOTAXIS PROTEIN MCPB"/>
    <property type="match status" value="1"/>
</dbReference>
<evidence type="ECO:0000256" key="7">
    <source>
        <dbReference type="ARBA" id="ARBA00029447"/>
    </source>
</evidence>
<dbReference type="SMART" id="SM01049">
    <property type="entry name" value="Cache_2"/>
    <property type="match status" value="1"/>
</dbReference>
<evidence type="ECO:0000256" key="1">
    <source>
        <dbReference type="ARBA" id="ARBA00004651"/>
    </source>
</evidence>
<dbReference type="CDD" id="cd06225">
    <property type="entry name" value="HAMP"/>
    <property type="match status" value="1"/>
</dbReference>
<evidence type="ECO:0000256" key="3">
    <source>
        <dbReference type="ARBA" id="ARBA00022692"/>
    </source>
</evidence>
<dbReference type="SMART" id="SM00304">
    <property type="entry name" value="HAMP"/>
    <property type="match status" value="1"/>
</dbReference>
<dbReference type="PROSITE" id="PS50885">
    <property type="entry name" value="HAMP"/>
    <property type="match status" value="1"/>
</dbReference>
<dbReference type="SMART" id="SM00283">
    <property type="entry name" value="MA"/>
    <property type="match status" value="1"/>
</dbReference>
<dbReference type="Pfam" id="PF17200">
    <property type="entry name" value="sCache_2"/>
    <property type="match status" value="1"/>
</dbReference>
<evidence type="ECO:0000313" key="13">
    <source>
        <dbReference type="Proteomes" id="UP000342249"/>
    </source>
</evidence>
<evidence type="ECO:0000256" key="8">
    <source>
        <dbReference type="PROSITE-ProRule" id="PRU00284"/>
    </source>
</evidence>
<evidence type="ECO:0000259" key="10">
    <source>
        <dbReference type="PROSITE" id="PS50111"/>
    </source>
</evidence>
<dbReference type="GO" id="GO:0004888">
    <property type="term" value="F:transmembrane signaling receptor activity"/>
    <property type="evidence" value="ECO:0007669"/>
    <property type="project" value="InterPro"/>
</dbReference>
<dbReference type="PANTHER" id="PTHR32089:SF112">
    <property type="entry name" value="LYSOZYME-LIKE PROTEIN-RELATED"/>
    <property type="match status" value="1"/>
</dbReference>
<dbReference type="InterPro" id="IPR004089">
    <property type="entry name" value="MCPsignal_dom"/>
</dbReference>
<protein>
    <submittedName>
        <fullName evidence="12">Methyl-accepting chemotaxis protein</fullName>
    </submittedName>
</protein>
<keyword evidence="4 9" id="KW-1133">Transmembrane helix</keyword>
<dbReference type="AlphaFoldDB" id="A0A5N7IYI7"/>
<dbReference type="CDD" id="cd18774">
    <property type="entry name" value="PDC2_HK_sensor"/>
    <property type="match status" value="1"/>
</dbReference>
<dbReference type="Proteomes" id="UP000342249">
    <property type="component" value="Unassembled WGS sequence"/>
</dbReference>
<keyword evidence="6 8" id="KW-0807">Transducer</keyword>
<evidence type="ECO:0000256" key="6">
    <source>
        <dbReference type="ARBA" id="ARBA00023224"/>
    </source>
</evidence>
<dbReference type="Gene3D" id="3.30.450.20">
    <property type="entry name" value="PAS domain"/>
    <property type="match status" value="1"/>
</dbReference>
<keyword evidence="2" id="KW-1003">Cell membrane</keyword>
<feature type="domain" description="HAMP" evidence="11">
    <location>
        <begin position="228"/>
        <end position="281"/>
    </location>
</feature>
<evidence type="ECO:0000256" key="2">
    <source>
        <dbReference type="ARBA" id="ARBA00022475"/>
    </source>
</evidence>
<evidence type="ECO:0000313" key="12">
    <source>
        <dbReference type="EMBL" id="MPQ61528.1"/>
    </source>
</evidence>
<gene>
    <name evidence="12" type="ORF">E4V82_05305</name>
</gene>
<feature type="transmembrane region" description="Helical" evidence="9">
    <location>
        <begin position="17"/>
        <end position="37"/>
    </location>
</feature>
<dbReference type="InterPro" id="IPR004090">
    <property type="entry name" value="Chemotax_Me-accpt_rcpt"/>
</dbReference>
<dbReference type="Pfam" id="PF00015">
    <property type="entry name" value="MCPsignal"/>
    <property type="match status" value="1"/>
</dbReference>
<dbReference type="GO" id="GO:0005886">
    <property type="term" value="C:plasma membrane"/>
    <property type="evidence" value="ECO:0007669"/>
    <property type="project" value="UniProtKB-SubCell"/>
</dbReference>
<proteinExistence type="inferred from homology"/>
<dbReference type="GO" id="GO:0007165">
    <property type="term" value="P:signal transduction"/>
    <property type="evidence" value="ECO:0007669"/>
    <property type="project" value="UniProtKB-KW"/>
</dbReference>
<comment type="subcellular location">
    <subcellularLocation>
        <location evidence="1">Cell membrane</location>
        <topology evidence="1">Multi-pass membrane protein</topology>
    </subcellularLocation>
</comment>
<dbReference type="EMBL" id="SPSF01000015">
    <property type="protein sequence ID" value="MPQ61528.1"/>
    <property type="molecule type" value="Genomic_DNA"/>
</dbReference>
<organism evidence="12 13">
    <name type="scientific">Clostridium estertheticum</name>
    <dbReference type="NCBI Taxonomy" id="238834"/>
    <lineage>
        <taxon>Bacteria</taxon>
        <taxon>Bacillati</taxon>
        <taxon>Bacillota</taxon>
        <taxon>Clostridia</taxon>
        <taxon>Eubacteriales</taxon>
        <taxon>Clostridiaceae</taxon>
        <taxon>Clostridium</taxon>
    </lineage>
</organism>
<evidence type="ECO:0000256" key="9">
    <source>
        <dbReference type="SAM" id="Phobius"/>
    </source>
</evidence>
<evidence type="ECO:0000256" key="5">
    <source>
        <dbReference type="ARBA" id="ARBA00023136"/>
    </source>
</evidence>
<dbReference type="RefSeq" id="WP_152750993.1">
    <property type="nucleotide sequence ID" value="NZ_SPSE01000016.1"/>
</dbReference>
<evidence type="ECO:0000259" key="11">
    <source>
        <dbReference type="PROSITE" id="PS50885"/>
    </source>
</evidence>
<sequence>MKKANNKTKGLNIKTKLIIVTGMLLLIPVITLGLISYKVAKNKLEDSGKVLLKNSVEMTLMVISENQKLVDEGKLTLDEAKERTREYMLGKKQADGTRPINKKISLGESGYLLAYTKDGVEAAHPTLEGKSVIDVKDKKDGSYFVKEQIRIASNGGGYLTYFWTPANSDKIASKITYQRVDPNWGWTVSAGTYTNDFNVGSNKILGTTLLVLLAVLVLGGAVIILFAEHISAPIKKIVKAVDVVASGNLSIPDLNIKNRDEIGKLNGSFNRMVKNVNELISSVKDSATVVFESSQVLDSIVDENTASINEVAASVDEIARGSSEQAIETQNGVSRVKILADKIELVTALSVKTNEVTEATVVIGSKGFSAFEQLIEKTDENSKASGKVSDIILEVDRSSIEIGAITQAISQISEQTNLLALNAAIEAARAGEQGKGFAVVAEEVRKLASESAISAAKVRELIDGIQKKSKDAVIAMEVGNEIAKEQSKSVIDAKSIFVQILEAIGKISEDMKSIKGYSLEMETEKNVIIEILETLSASTEENSAATQQVAATTEEQLASIDQIVSHTQDLKNLAVKLTAAVDEFQV</sequence>
<dbReference type="SUPFAM" id="SSF58104">
    <property type="entry name" value="Methyl-accepting chemotaxis protein (MCP) signaling domain"/>
    <property type="match status" value="1"/>
</dbReference>
<dbReference type="GO" id="GO:0006935">
    <property type="term" value="P:chemotaxis"/>
    <property type="evidence" value="ECO:0007669"/>
    <property type="project" value="InterPro"/>
</dbReference>
<name>A0A5N7IYI7_9CLOT</name>
<dbReference type="PRINTS" id="PR00260">
    <property type="entry name" value="CHEMTRNSDUCR"/>
</dbReference>
<comment type="caution">
    <text evidence="12">The sequence shown here is derived from an EMBL/GenBank/DDBJ whole genome shotgun (WGS) entry which is preliminary data.</text>
</comment>
<dbReference type="InterPro" id="IPR003660">
    <property type="entry name" value="HAMP_dom"/>
</dbReference>
<evidence type="ECO:0000256" key="4">
    <source>
        <dbReference type="ARBA" id="ARBA00022989"/>
    </source>
</evidence>
<comment type="similarity">
    <text evidence="7">Belongs to the methyl-accepting chemotaxis (MCP) protein family.</text>
</comment>
<dbReference type="InterPro" id="IPR033480">
    <property type="entry name" value="sCache_2"/>
</dbReference>
<keyword evidence="3 9" id="KW-0812">Transmembrane</keyword>
<dbReference type="Gene3D" id="1.10.287.950">
    <property type="entry name" value="Methyl-accepting chemotaxis protein"/>
    <property type="match status" value="1"/>
</dbReference>